<proteinExistence type="predicted"/>
<dbReference type="EMBL" id="DSEU01000070">
    <property type="protein sequence ID" value="HEM67907.1"/>
    <property type="molecule type" value="Genomic_DNA"/>
</dbReference>
<dbReference type="GO" id="GO:0004252">
    <property type="term" value="F:serine-type endopeptidase activity"/>
    <property type="evidence" value="ECO:0007669"/>
    <property type="project" value="InterPro"/>
</dbReference>
<dbReference type="GO" id="GO:0006508">
    <property type="term" value="P:proteolysis"/>
    <property type="evidence" value="ECO:0007669"/>
    <property type="project" value="InterPro"/>
</dbReference>
<dbReference type="InterPro" id="IPR020568">
    <property type="entry name" value="Ribosomal_Su5_D2-typ_SF"/>
</dbReference>
<accession>A0A7J2U6E9</accession>
<dbReference type="SUPFAM" id="SSF54211">
    <property type="entry name" value="Ribosomal protein S5 domain 2-like"/>
    <property type="match status" value="1"/>
</dbReference>
<dbReference type="InterPro" id="IPR014721">
    <property type="entry name" value="Ribsml_uS5_D2-typ_fold_subgr"/>
</dbReference>
<comment type="subcellular location">
    <subcellularLocation>
        <location evidence="1">Membrane</location>
        <topology evidence="1">Multi-pass membrane protein</topology>
    </subcellularLocation>
</comment>
<gene>
    <name evidence="4" type="ORF">ENO26_10160</name>
</gene>
<organism evidence="4">
    <name type="scientific">Ignisphaera aggregans</name>
    <dbReference type="NCBI Taxonomy" id="334771"/>
    <lineage>
        <taxon>Archaea</taxon>
        <taxon>Thermoproteota</taxon>
        <taxon>Thermoprotei</taxon>
        <taxon>Desulfurococcales</taxon>
        <taxon>Desulfurococcaceae</taxon>
        <taxon>Ignisphaera</taxon>
    </lineage>
</organism>
<protein>
    <recommendedName>
        <fullName evidence="3">Lon proteolytic domain-containing protein</fullName>
    </recommendedName>
</protein>
<sequence>MPRIAMILLLLILTVVFESSIAASQYYTLDESRHVTIVAVTQLPNGSYTGVTAELYVRVACPGNGHVYVETFPLAEIDLQASTRVAAIVASTVANMSFGGCDFYASIRSDSPIVGGPSASGVTAVAFASALLRLSLNESIMMTGMIMPDGSIGPVGGVYYKLQAVISRGAKVFLVPYGQTTDTIFTTVAQRVGPLTVYRTVSQTVDLVSYGASHGVVVKPVANIYEALNVFTNGLFSYSTGGYEEAITRIYNSIAPMLRSGIDDMRNEINNVVNLSRSVEQRALSTSYAQYLRQILSNIDNNINNYMALGSKLETQNQLYSAASMYFQALIYAYWRLHLLNAATNSNYISTTANTIKSDVYSLLKKVWSLASQPLDTSKLSILINTVDRLYEALIYMNRSVSTRYLDSSTQYLAIASARISTARFWLNLFNLSITPSVMVIRPSDLEELSSSISALAQNIYSYIIAFSSQIPIPQDLFSEAQARYSLMLSTNTSIDKLSLGISSISYMYLTLLYMFMLNESTSLAALNKTIEISLTRLKNSLPIDVPLLLELISGLGTTSTRLYNVARLSMLLSTYVALGVESKPLQSYFTSQSIATPQSISGAVTIMKTITVTTTQQSTYTVTVTSSVTARGVQLDLRILILLIFIILVLVILLKLVKI</sequence>
<dbReference type="GO" id="GO:0004176">
    <property type="term" value="F:ATP-dependent peptidase activity"/>
    <property type="evidence" value="ECO:0007669"/>
    <property type="project" value="InterPro"/>
</dbReference>
<dbReference type="InterPro" id="IPR008269">
    <property type="entry name" value="Lon_proteolytic"/>
</dbReference>
<dbReference type="AlphaFoldDB" id="A0A7J2U6E9"/>
<feature type="transmembrane region" description="Helical" evidence="2">
    <location>
        <begin position="640"/>
        <end position="658"/>
    </location>
</feature>
<reference evidence="4" key="1">
    <citation type="journal article" date="2020" name="mSystems">
        <title>Genome- and Community-Level Interaction Insights into Carbon Utilization and Element Cycling Functions of Hydrothermarchaeota in Hydrothermal Sediment.</title>
        <authorList>
            <person name="Zhou Z."/>
            <person name="Liu Y."/>
            <person name="Xu W."/>
            <person name="Pan J."/>
            <person name="Luo Z.H."/>
            <person name="Li M."/>
        </authorList>
    </citation>
    <scope>NUCLEOTIDE SEQUENCE [LARGE SCALE GENOMIC DNA]</scope>
    <source>
        <strain evidence="4">SpSt-125</strain>
    </source>
</reference>
<evidence type="ECO:0000259" key="3">
    <source>
        <dbReference type="Pfam" id="PF05362"/>
    </source>
</evidence>
<dbReference type="Gene3D" id="3.30.230.10">
    <property type="match status" value="1"/>
</dbReference>
<keyword evidence="2" id="KW-1133">Transmembrane helix</keyword>
<evidence type="ECO:0000256" key="2">
    <source>
        <dbReference type="SAM" id="Phobius"/>
    </source>
</evidence>
<feature type="domain" description="Lon proteolytic" evidence="3">
    <location>
        <begin position="116"/>
        <end position="182"/>
    </location>
</feature>
<evidence type="ECO:0000256" key="1">
    <source>
        <dbReference type="ARBA" id="ARBA00004141"/>
    </source>
</evidence>
<evidence type="ECO:0000313" key="4">
    <source>
        <dbReference type="EMBL" id="HEM67907.1"/>
    </source>
</evidence>
<dbReference type="Pfam" id="PF05362">
    <property type="entry name" value="Lon_C"/>
    <property type="match status" value="1"/>
</dbReference>
<name>A0A7J2U6E9_9CREN</name>
<dbReference type="GO" id="GO:0016020">
    <property type="term" value="C:membrane"/>
    <property type="evidence" value="ECO:0007669"/>
    <property type="project" value="UniProtKB-SubCell"/>
</dbReference>
<keyword evidence="2" id="KW-0812">Transmembrane</keyword>
<keyword evidence="2" id="KW-0472">Membrane</keyword>
<comment type="caution">
    <text evidence="4">The sequence shown here is derived from an EMBL/GenBank/DDBJ whole genome shotgun (WGS) entry which is preliminary data.</text>
</comment>